<dbReference type="EMBL" id="MT143972">
    <property type="protein sequence ID" value="QJA44001.1"/>
    <property type="molecule type" value="Genomic_DNA"/>
</dbReference>
<dbReference type="AlphaFoldDB" id="A0A6H1Z975"/>
<sequence length="70" mass="7394">MSRERDIAALTATIAVQRGRMTPLEWGREEVSGLLAAGLYAAGYRPAKAPVANWADLVARRLGKAGGAGR</sequence>
<reference evidence="1" key="1">
    <citation type="submission" date="2020-03" db="EMBL/GenBank/DDBJ databases">
        <title>The deep terrestrial virosphere.</title>
        <authorList>
            <person name="Holmfeldt K."/>
            <person name="Nilsson E."/>
            <person name="Simone D."/>
            <person name="Lopez-Fernandez M."/>
            <person name="Wu X."/>
            <person name="de Brujin I."/>
            <person name="Lundin D."/>
            <person name="Andersson A."/>
            <person name="Bertilsson S."/>
            <person name="Dopson M."/>
        </authorList>
    </citation>
    <scope>NUCLEOTIDE SEQUENCE</scope>
    <source>
        <strain evidence="1">TM448A00065</strain>
        <strain evidence="2">TM448B00134</strain>
    </source>
</reference>
<evidence type="ECO:0000313" key="2">
    <source>
        <dbReference type="EMBL" id="QJH93766.1"/>
    </source>
</evidence>
<dbReference type="EMBL" id="MT144591">
    <property type="protein sequence ID" value="QJH93766.1"/>
    <property type="molecule type" value="Genomic_DNA"/>
</dbReference>
<protein>
    <submittedName>
        <fullName evidence="1">Uncharacterized protein</fullName>
    </submittedName>
</protein>
<accession>A0A6H1Z975</accession>
<gene>
    <name evidence="1" type="ORF">TM448A00065_0047</name>
    <name evidence="2" type="ORF">TM448B00134_0060</name>
</gene>
<proteinExistence type="predicted"/>
<evidence type="ECO:0000313" key="1">
    <source>
        <dbReference type="EMBL" id="QJA44001.1"/>
    </source>
</evidence>
<name>A0A6H1Z975_9ZZZZ</name>
<organism evidence="1">
    <name type="scientific">viral metagenome</name>
    <dbReference type="NCBI Taxonomy" id="1070528"/>
    <lineage>
        <taxon>unclassified sequences</taxon>
        <taxon>metagenomes</taxon>
        <taxon>organismal metagenomes</taxon>
    </lineage>
</organism>